<dbReference type="InterPro" id="IPR001810">
    <property type="entry name" value="F-box_dom"/>
</dbReference>
<keyword evidence="4" id="KW-1185">Reference proteome</keyword>
<feature type="domain" description="F-box" evidence="2">
    <location>
        <begin position="50"/>
        <end position="96"/>
    </location>
</feature>
<accession>A0AAI8V9R1</accession>
<gene>
    <name evidence="3" type="ORF">KHLLAP_LOCUS1361</name>
</gene>
<comment type="caution">
    <text evidence="3">The sequence shown here is derived from an EMBL/GenBank/DDBJ whole genome shotgun (WGS) entry which is preliminary data.</text>
</comment>
<protein>
    <submittedName>
        <fullName evidence="3">Uu.00g037460.m01.CDS01</fullName>
    </submittedName>
</protein>
<dbReference type="Pfam" id="PF00646">
    <property type="entry name" value="F-box"/>
    <property type="match status" value="1"/>
</dbReference>
<evidence type="ECO:0000259" key="2">
    <source>
        <dbReference type="PROSITE" id="PS50181"/>
    </source>
</evidence>
<dbReference type="AlphaFoldDB" id="A0AAI8V9R1"/>
<organism evidence="3 4">
    <name type="scientific">Anthostomella pinea</name>
    <dbReference type="NCBI Taxonomy" id="933095"/>
    <lineage>
        <taxon>Eukaryota</taxon>
        <taxon>Fungi</taxon>
        <taxon>Dikarya</taxon>
        <taxon>Ascomycota</taxon>
        <taxon>Pezizomycotina</taxon>
        <taxon>Sordariomycetes</taxon>
        <taxon>Xylariomycetidae</taxon>
        <taxon>Xylariales</taxon>
        <taxon>Xylariaceae</taxon>
        <taxon>Anthostomella</taxon>
    </lineage>
</organism>
<sequence length="368" mass="40836">MAGTIVSDLEEITFKAPLPGHFVGQFLPASNTIAESPTRTPITTSPSTPASRIESLPYEIKLQIVSLLDVCVVNDLRLVCSSLRELVDAHLDFQLVQALPKLMRAVCHLGCRYYTLATLAAAVRDNRCSCCQNYGDYLYLLTAERLCYHCFREQPDYVPKAIKAPSPSLLAALESKAPLATVPPGAYGLFGKARLERPQLVIDRWALAHLSAQERQQLGGDNDSLGDSEPETERQGYLSQTSLNHSSPWATALLPARYTVVLPAPYWEQETQTFHAGVFCRACAMSAETQSHPPRCLPRSLFWDYPYRRYTEKEGMRRHMEECGPVRKVVTADGTGAKYVHDSAPGKAFVRPDELCRSAAPSNGFRDN</sequence>
<dbReference type="InterPro" id="IPR036047">
    <property type="entry name" value="F-box-like_dom_sf"/>
</dbReference>
<dbReference type="Proteomes" id="UP001295740">
    <property type="component" value="Unassembled WGS sequence"/>
</dbReference>
<dbReference type="EMBL" id="CAUWAG010000003">
    <property type="protein sequence ID" value="CAJ2500893.1"/>
    <property type="molecule type" value="Genomic_DNA"/>
</dbReference>
<dbReference type="PROSITE" id="PS50181">
    <property type="entry name" value="FBOX"/>
    <property type="match status" value="1"/>
</dbReference>
<evidence type="ECO:0000313" key="4">
    <source>
        <dbReference type="Proteomes" id="UP001295740"/>
    </source>
</evidence>
<reference evidence="3" key="1">
    <citation type="submission" date="2023-10" db="EMBL/GenBank/DDBJ databases">
        <authorList>
            <person name="Hackl T."/>
        </authorList>
    </citation>
    <scope>NUCLEOTIDE SEQUENCE</scope>
</reference>
<proteinExistence type="predicted"/>
<name>A0AAI8V9R1_9PEZI</name>
<evidence type="ECO:0000256" key="1">
    <source>
        <dbReference type="SAM" id="MobiDB-lite"/>
    </source>
</evidence>
<evidence type="ECO:0000313" key="3">
    <source>
        <dbReference type="EMBL" id="CAJ2500893.1"/>
    </source>
</evidence>
<feature type="region of interest" description="Disordered" evidence="1">
    <location>
        <begin position="216"/>
        <end position="239"/>
    </location>
</feature>
<dbReference type="SUPFAM" id="SSF81383">
    <property type="entry name" value="F-box domain"/>
    <property type="match status" value="1"/>
</dbReference>